<evidence type="ECO:0000256" key="1">
    <source>
        <dbReference type="SAM" id="MobiDB-lite"/>
    </source>
</evidence>
<organism evidence="3 4">
    <name type="scientific">Thalassoglobus polymorphus</name>
    <dbReference type="NCBI Taxonomy" id="2527994"/>
    <lineage>
        <taxon>Bacteria</taxon>
        <taxon>Pseudomonadati</taxon>
        <taxon>Planctomycetota</taxon>
        <taxon>Planctomycetia</taxon>
        <taxon>Planctomycetales</taxon>
        <taxon>Planctomycetaceae</taxon>
        <taxon>Thalassoglobus</taxon>
    </lineage>
</organism>
<dbReference type="EMBL" id="CP036267">
    <property type="protein sequence ID" value="QDT32077.1"/>
    <property type="molecule type" value="Genomic_DNA"/>
</dbReference>
<proteinExistence type="predicted"/>
<dbReference type="Proteomes" id="UP000315724">
    <property type="component" value="Chromosome"/>
</dbReference>
<evidence type="ECO:0000313" key="3">
    <source>
        <dbReference type="EMBL" id="QDT32077.1"/>
    </source>
</evidence>
<gene>
    <name evidence="3" type="ORF">Mal48_13180</name>
</gene>
<keyword evidence="4" id="KW-1185">Reference proteome</keyword>
<dbReference type="AlphaFoldDB" id="A0A517QKM9"/>
<feature type="signal peptide" evidence="2">
    <location>
        <begin position="1"/>
        <end position="21"/>
    </location>
</feature>
<reference evidence="3 4" key="1">
    <citation type="submission" date="2019-02" db="EMBL/GenBank/DDBJ databases">
        <title>Deep-cultivation of Planctomycetes and their phenomic and genomic characterization uncovers novel biology.</title>
        <authorList>
            <person name="Wiegand S."/>
            <person name="Jogler M."/>
            <person name="Boedeker C."/>
            <person name="Pinto D."/>
            <person name="Vollmers J."/>
            <person name="Rivas-Marin E."/>
            <person name="Kohn T."/>
            <person name="Peeters S.H."/>
            <person name="Heuer A."/>
            <person name="Rast P."/>
            <person name="Oberbeckmann S."/>
            <person name="Bunk B."/>
            <person name="Jeske O."/>
            <person name="Meyerdierks A."/>
            <person name="Storesund J.E."/>
            <person name="Kallscheuer N."/>
            <person name="Luecker S."/>
            <person name="Lage O.M."/>
            <person name="Pohl T."/>
            <person name="Merkel B.J."/>
            <person name="Hornburger P."/>
            <person name="Mueller R.-W."/>
            <person name="Bruemmer F."/>
            <person name="Labrenz M."/>
            <person name="Spormann A.M."/>
            <person name="Op den Camp H."/>
            <person name="Overmann J."/>
            <person name="Amann R."/>
            <person name="Jetten M.S.M."/>
            <person name="Mascher T."/>
            <person name="Medema M.H."/>
            <person name="Devos D.P."/>
            <person name="Kaster A.-K."/>
            <person name="Ovreas L."/>
            <person name="Rohde M."/>
            <person name="Galperin M.Y."/>
            <person name="Jogler C."/>
        </authorList>
    </citation>
    <scope>NUCLEOTIDE SEQUENCE [LARGE SCALE GENOMIC DNA]</scope>
    <source>
        <strain evidence="3 4">Mal48</strain>
    </source>
</reference>
<protein>
    <submittedName>
        <fullName evidence="3">Uncharacterized protein</fullName>
    </submittedName>
</protein>
<evidence type="ECO:0000313" key="4">
    <source>
        <dbReference type="Proteomes" id="UP000315724"/>
    </source>
</evidence>
<dbReference type="RefSeq" id="WP_145197119.1">
    <property type="nucleotide sequence ID" value="NZ_CP036267.1"/>
</dbReference>
<feature type="region of interest" description="Disordered" evidence="1">
    <location>
        <begin position="25"/>
        <end position="80"/>
    </location>
</feature>
<dbReference type="OrthoDB" id="208273at2"/>
<keyword evidence="2" id="KW-0732">Signal</keyword>
<feature type="chain" id="PRO_5021749180" evidence="2">
    <location>
        <begin position="22"/>
        <end position="546"/>
    </location>
</feature>
<accession>A0A517QKM9</accession>
<evidence type="ECO:0000256" key="2">
    <source>
        <dbReference type="SAM" id="SignalP"/>
    </source>
</evidence>
<name>A0A517QKM9_9PLAN</name>
<dbReference type="KEGG" id="tpol:Mal48_13180"/>
<sequence precursor="true">MRIQPWMITVTSILVLVAVQAETSGQQPGSYPGSVPPGAPMVPMQGQYGPGPHQSPYATNHPQQIYPPGTPGEYQPWPQISPFNAPNVAMDQHYNKDGVWFRDIVYRKRKYFGSVELMSIAFRNPGNSTIGSPYATRADFDTMFPLGVPIDFANMEAPDPNIFGTPTPGWMTVDDRIFPIPSVDGGNAQFDQVLGYLYPIRNTNQMSNLGRTLGTQIRWGFENEDGTGLQLTGWWAFDDSAHFKSGSDEINGVPVTQAMSLAAGGQNLLIRGVIPYYTGEPIAQLASTFGPGRTAKYDILYEMEQTTRAAGTSISLYTQPIYKSTGVKIRPLWGARYTYLDENFRFRGIDSGLTYDIDEETYRPDGAISPAHALYEARLNSEVRSHVAGPEVGLRFDLGDSDAAFKVWAETIFGLNANQENISIWGDNIGDPLHEARFENIGNPRMLDPTVQSEFSDKKSSTHVSPSFQQSIFAEVAAFRNLPIIRNASVFEDTSFRFGYTFFWLGEVARPAESIKWQGFPLFPEVQSNRTSWWMHQLNFAVDWTF</sequence>